<dbReference type="PIRSF" id="PIRSF000138">
    <property type="entry name" value="Al-hdrx_acd_dh"/>
    <property type="match status" value="1"/>
</dbReference>
<feature type="binding site" evidence="9">
    <location>
        <position position="256"/>
    </location>
    <ligand>
        <name>FMN</name>
        <dbReference type="ChEBI" id="CHEBI:58210"/>
    </ligand>
</feature>
<dbReference type="GO" id="GO:0003973">
    <property type="term" value="F:(S)-2-hydroxy-acid oxidase activity"/>
    <property type="evidence" value="ECO:0007669"/>
    <property type="project" value="UniProtKB-EC"/>
</dbReference>
<dbReference type="PANTHER" id="PTHR10578">
    <property type="entry name" value="S -2-HYDROXY-ACID OXIDASE-RELATED"/>
    <property type="match status" value="1"/>
</dbReference>
<feature type="binding site" evidence="9">
    <location>
        <position position="131"/>
    </location>
    <ligand>
        <name>glyoxylate</name>
        <dbReference type="ChEBI" id="CHEBI:36655"/>
    </ligand>
</feature>
<feature type="binding site" evidence="9">
    <location>
        <position position="26"/>
    </location>
    <ligand>
        <name>glyoxylate</name>
        <dbReference type="ChEBI" id="CHEBI:36655"/>
    </ligand>
</feature>
<dbReference type="InterPro" id="IPR012133">
    <property type="entry name" value="Alpha-hydoxy_acid_DH_FMN"/>
</dbReference>
<dbReference type="GO" id="GO:0050665">
    <property type="term" value="P:hydrogen peroxide biosynthetic process"/>
    <property type="evidence" value="ECO:0007669"/>
    <property type="project" value="UniProtKB-ARBA"/>
</dbReference>
<dbReference type="InterPro" id="IPR013785">
    <property type="entry name" value="Aldolase_TIM"/>
</dbReference>
<sequence length="370" mass="40398">MSNEIVNVREYEALAKQKLPKMFYDYYATGADDQWTLRENIEAFARIRIRPRIMVDVSNVDMSTEVLGFKLSMPIMVAPTGHQKLAHNEGELATARATSAADTIMVLSSSANSTLEDVAKTGPGIRFFQLYIFKNREGVAEVVKRAERAGFKAIVLTGDSPCLGHRENDIKNRFTLPAHLTISNFEKISDSSILQSKSDKSSLAAFADSQIDSSITWKEVAWLRGITSLPILIKGVLTGEDAALAVHSGVDGIIVSNHGARQLDYVPATISVLEEIVQAVGGRVPVFLDGGVRRGTDVFKALALGAAGVFVGRPVVYGLAVDGEAGVRKVLKMLHDEFEVALKLSGCCQVQDIKRSHVWTENDPLRRSKL</sequence>
<feature type="binding site" evidence="9">
    <location>
        <position position="258"/>
    </location>
    <ligand>
        <name>FMN</name>
        <dbReference type="ChEBI" id="CHEBI:58210"/>
    </ligand>
</feature>
<feature type="binding site" evidence="9">
    <location>
        <begin position="312"/>
        <end position="313"/>
    </location>
    <ligand>
        <name>FMN</name>
        <dbReference type="ChEBI" id="CHEBI:58210"/>
    </ligand>
</feature>
<feature type="binding site" evidence="9">
    <location>
        <position position="234"/>
    </location>
    <ligand>
        <name>FMN</name>
        <dbReference type="ChEBI" id="CHEBI:58210"/>
    </ligand>
</feature>
<keyword evidence="5" id="KW-0560">Oxidoreductase</keyword>
<dbReference type="FunFam" id="3.20.20.70:FF:000204">
    <property type="entry name" value="Peroxisomal (S)-2-hydroxy-acid oxidase GLO4"/>
    <property type="match status" value="1"/>
</dbReference>
<dbReference type="PANTHER" id="PTHR10578:SF126">
    <property type="entry name" value="(S)-2-HYDROXY-ACID OXIDASE"/>
    <property type="match status" value="1"/>
</dbReference>
<dbReference type="Gene3D" id="3.20.20.70">
    <property type="entry name" value="Aldolase class I"/>
    <property type="match status" value="1"/>
</dbReference>
<dbReference type="OrthoDB" id="25826at2759"/>
<evidence type="ECO:0000259" key="10">
    <source>
        <dbReference type="PROSITE" id="PS51349"/>
    </source>
</evidence>
<evidence type="ECO:0000256" key="1">
    <source>
        <dbReference type="ARBA" id="ARBA00001917"/>
    </source>
</evidence>
<proteinExistence type="inferred from homology"/>
<evidence type="ECO:0000256" key="6">
    <source>
        <dbReference type="ARBA" id="ARBA00023140"/>
    </source>
</evidence>
<feature type="active site" description="Proton acceptor" evidence="8">
    <location>
        <position position="258"/>
    </location>
</feature>
<feature type="binding site" evidence="9">
    <location>
        <position position="129"/>
    </location>
    <ligand>
        <name>FMN</name>
        <dbReference type="ChEBI" id="CHEBI:58210"/>
    </ligand>
</feature>
<organism evidence="11 12">
    <name type="scientific">Marchantia polymorpha</name>
    <name type="common">Common liverwort</name>
    <name type="synonym">Marchantia aquatica</name>
    <dbReference type="NCBI Taxonomy" id="3197"/>
    <lineage>
        <taxon>Eukaryota</taxon>
        <taxon>Viridiplantae</taxon>
        <taxon>Streptophyta</taxon>
        <taxon>Embryophyta</taxon>
        <taxon>Marchantiophyta</taxon>
        <taxon>Marchantiopsida</taxon>
        <taxon>Marchantiidae</taxon>
        <taxon>Marchantiales</taxon>
        <taxon>Marchantiaceae</taxon>
        <taxon>Marchantia</taxon>
    </lineage>
</organism>
<evidence type="ECO:0000256" key="2">
    <source>
        <dbReference type="ARBA" id="ARBA00004275"/>
    </source>
</evidence>
<protein>
    <recommendedName>
        <fullName evidence="3">(S)-2-hydroxy-acid oxidase</fullName>
        <ecNumber evidence="3">1.1.3.15</ecNumber>
    </recommendedName>
</protein>
<dbReference type="InterPro" id="IPR000262">
    <property type="entry name" value="FMN-dep_DH"/>
</dbReference>
<feature type="binding site" evidence="9">
    <location>
        <position position="157"/>
    </location>
    <ligand>
        <name>FMN</name>
        <dbReference type="ChEBI" id="CHEBI:58210"/>
    </ligand>
</feature>
<dbReference type="Gramene" id="Mp6g17970.2">
    <property type="protein sequence ID" value="Mp6g17970.2.cds"/>
    <property type="gene ID" value="Mp6g17970"/>
</dbReference>
<evidence type="ECO:0000313" key="12">
    <source>
        <dbReference type="Proteomes" id="UP000244005"/>
    </source>
</evidence>
<dbReference type="GO" id="GO:0010181">
    <property type="term" value="F:FMN binding"/>
    <property type="evidence" value="ECO:0007669"/>
    <property type="project" value="InterPro"/>
</dbReference>
<keyword evidence="9" id="KW-0288">FMN</keyword>
<feature type="binding site" evidence="9">
    <location>
        <position position="166"/>
    </location>
    <ligand>
        <name>glyoxylate</name>
        <dbReference type="ChEBI" id="CHEBI:36655"/>
    </ligand>
</feature>
<reference evidence="12" key="1">
    <citation type="journal article" date="2017" name="Cell">
        <title>Insights into land plant evolution garnered from the Marchantia polymorpha genome.</title>
        <authorList>
            <person name="Bowman J.L."/>
            <person name="Kohchi T."/>
            <person name="Yamato K.T."/>
            <person name="Jenkins J."/>
            <person name="Shu S."/>
            <person name="Ishizaki K."/>
            <person name="Yamaoka S."/>
            <person name="Nishihama R."/>
            <person name="Nakamura Y."/>
            <person name="Berger F."/>
            <person name="Adam C."/>
            <person name="Aki S.S."/>
            <person name="Althoff F."/>
            <person name="Araki T."/>
            <person name="Arteaga-Vazquez M.A."/>
            <person name="Balasubrmanian S."/>
            <person name="Barry K."/>
            <person name="Bauer D."/>
            <person name="Boehm C.R."/>
            <person name="Briginshaw L."/>
            <person name="Caballero-Perez J."/>
            <person name="Catarino B."/>
            <person name="Chen F."/>
            <person name="Chiyoda S."/>
            <person name="Chovatia M."/>
            <person name="Davies K.M."/>
            <person name="Delmans M."/>
            <person name="Demura T."/>
            <person name="Dierschke T."/>
            <person name="Dolan L."/>
            <person name="Dorantes-Acosta A.E."/>
            <person name="Eklund D.M."/>
            <person name="Florent S.N."/>
            <person name="Flores-Sandoval E."/>
            <person name="Fujiyama A."/>
            <person name="Fukuzawa H."/>
            <person name="Galik B."/>
            <person name="Grimanelli D."/>
            <person name="Grimwood J."/>
            <person name="Grossniklaus U."/>
            <person name="Hamada T."/>
            <person name="Haseloff J."/>
            <person name="Hetherington A.J."/>
            <person name="Higo A."/>
            <person name="Hirakawa Y."/>
            <person name="Hundley H.N."/>
            <person name="Ikeda Y."/>
            <person name="Inoue K."/>
            <person name="Inoue S.I."/>
            <person name="Ishida S."/>
            <person name="Jia Q."/>
            <person name="Kakita M."/>
            <person name="Kanazawa T."/>
            <person name="Kawai Y."/>
            <person name="Kawashima T."/>
            <person name="Kennedy M."/>
            <person name="Kinose K."/>
            <person name="Kinoshita T."/>
            <person name="Kohara Y."/>
            <person name="Koide E."/>
            <person name="Komatsu K."/>
            <person name="Kopischke S."/>
            <person name="Kubo M."/>
            <person name="Kyozuka J."/>
            <person name="Lagercrantz U."/>
            <person name="Lin S.S."/>
            <person name="Lindquist E."/>
            <person name="Lipzen A.M."/>
            <person name="Lu C.W."/>
            <person name="De Luna E."/>
            <person name="Martienssen R.A."/>
            <person name="Minamino N."/>
            <person name="Mizutani M."/>
            <person name="Mizutani M."/>
            <person name="Mochizuki N."/>
            <person name="Monte I."/>
            <person name="Mosher R."/>
            <person name="Nagasaki H."/>
            <person name="Nakagami H."/>
            <person name="Naramoto S."/>
            <person name="Nishitani K."/>
            <person name="Ohtani M."/>
            <person name="Okamoto T."/>
            <person name="Okumura M."/>
            <person name="Phillips J."/>
            <person name="Pollak B."/>
            <person name="Reinders A."/>
            <person name="Rovekamp M."/>
            <person name="Sano R."/>
            <person name="Sawa S."/>
            <person name="Schmid M.W."/>
            <person name="Shirakawa M."/>
            <person name="Solano R."/>
            <person name="Spunde A."/>
            <person name="Suetsugu N."/>
            <person name="Sugano S."/>
            <person name="Sugiyama A."/>
            <person name="Sun R."/>
            <person name="Suzuki Y."/>
            <person name="Takenaka M."/>
            <person name="Takezawa D."/>
            <person name="Tomogane H."/>
            <person name="Tsuzuki M."/>
            <person name="Ueda T."/>
            <person name="Umeda M."/>
            <person name="Ward J.M."/>
            <person name="Watanabe Y."/>
            <person name="Yazaki K."/>
            <person name="Yokoyama R."/>
            <person name="Yoshitake Y."/>
            <person name="Yotsui I."/>
            <person name="Zachgo S."/>
            <person name="Schmutz J."/>
        </authorList>
    </citation>
    <scope>NUCLEOTIDE SEQUENCE [LARGE SCALE GENOMIC DNA]</scope>
    <source>
        <strain evidence="12">Tak-1</strain>
    </source>
</reference>
<feature type="binding site" evidence="9">
    <location>
        <position position="261"/>
    </location>
    <ligand>
        <name>glyoxylate</name>
        <dbReference type="ChEBI" id="CHEBI:36655"/>
    </ligand>
</feature>
<feature type="domain" description="FMN hydroxy acid dehydrogenase" evidence="10">
    <location>
        <begin position="1"/>
        <end position="363"/>
    </location>
</feature>
<evidence type="ECO:0000256" key="8">
    <source>
        <dbReference type="PIRSR" id="PIRSR000138-1"/>
    </source>
</evidence>
<dbReference type="EC" id="1.1.3.15" evidence="3"/>
<comment type="cofactor">
    <cofactor evidence="1">
        <name>FMN</name>
        <dbReference type="ChEBI" id="CHEBI:58210"/>
    </cofactor>
</comment>
<dbReference type="Proteomes" id="UP000244005">
    <property type="component" value="Unassembled WGS sequence"/>
</dbReference>
<dbReference type="GO" id="GO:0051707">
    <property type="term" value="P:response to other organism"/>
    <property type="evidence" value="ECO:0007669"/>
    <property type="project" value="UniProtKB-ARBA"/>
</dbReference>
<dbReference type="InterPro" id="IPR008259">
    <property type="entry name" value="FMN_hydac_DH_AS"/>
</dbReference>
<keyword evidence="6" id="KW-0576">Peroxisome</keyword>
<dbReference type="SUPFAM" id="SSF51395">
    <property type="entry name" value="FMN-linked oxidoreductases"/>
    <property type="match status" value="1"/>
</dbReference>
<comment type="subcellular location">
    <subcellularLocation>
        <location evidence="2">Peroxisome</location>
    </subcellularLocation>
</comment>
<dbReference type="EMBL" id="KZ772710">
    <property type="protein sequence ID" value="PTQ40646.1"/>
    <property type="molecule type" value="Genomic_DNA"/>
</dbReference>
<dbReference type="Gramene" id="Mp6g17970.1">
    <property type="protein sequence ID" value="Mp6g17970.1.cds"/>
    <property type="gene ID" value="Mp6g17970"/>
</dbReference>
<feature type="binding site" evidence="9">
    <location>
        <begin position="79"/>
        <end position="81"/>
    </location>
    <ligand>
        <name>FMN</name>
        <dbReference type="ChEBI" id="CHEBI:58210"/>
    </ligand>
</feature>
<evidence type="ECO:0000256" key="5">
    <source>
        <dbReference type="ARBA" id="ARBA00023002"/>
    </source>
</evidence>
<dbReference type="PROSITE" id="PS51349">
    <property type="entry name" value="FMN_HYDROXY_ACID_DH_2"/>
    <property type="match status" value="1"/>
</dbReference>
<evidence type="ECO:0000256" key="4">
    <source>
        <dbReference type="ARBA" id="ARBA00022630"/>
    </source>
</evidence>
<keyword evidence="4 9" id="KW-0285">Flavoprotein</keyword>
<dbReference type="PROSITE" id="PS00557">
    <property type="entry name" value="FMN_HYDROXY_ACID_DH_1"/>
    <property type="match status" value="1"/>
</dbReference>
<dbReference type="EMBL" id="KZ772710">
    <property type="protein sequence ID" value="PTQ40645.1"/>
    <property type="molecule type" value="Genomic_DNA"/>
</dbReference>
<name>A0A2R6X3H4_MARPO</name>
<reference evidence="11" key="2">
    <citation type="submission" date="2017-12" db="EMBL/GenBank/DDBJ databases">
        <title>WGS assembly of Marchantia polymorpha.</title>
        <authorList>
            <person name="Bowman J.L."/>
            <person name="Kohchi T."/>
            <person name="Yamato K.T."/>
            <person name="Jenkins J."/>
            <person name="Shu S."/>
            <person name="Ishizaki K."/>
            <person name="Yamaoka S."/>
            <person name="Nishihama R."/>
            <person name="Nakamura Y."/>
            <person name="Berger F."/>
            <person name="Adam C."/>
            <person name="Aki S.S."/>
            <person name="Althoff F."/>
            <person name="Araki T."/>
            <person name="Arteaga-Vazquez M.A."/>
            <person name="Balasubrmanian S."/>
            <person name="Bauer D."/>
            <person name="Boehm C.R."/>
            <person name="Briginshaw L."/>
            <person name="Caballero-Perez J."/>
            <person name="Catarino B."/>
            <person name="Chen F."/>
            <person name="Chiyoda S."/>
            <person name="Chovatia M."/>
            <person name="Davies K.M."/>
            <person name="Delmans M."/>
            <person name="Demura T."/>
            <person name="Dierschke T."/>
            <person name="Dolan L."/>
            <person name="Dorantes-Acosta A.E."/>
            <person name="Eklund D.M."/>
            <person name="Florent S.N."/>
            <person name="Flores-Sandoval E."/>
            <person name="Fujiyama A."/>
            <person name="Fukuzawa H."/>
            <person name="Galik B."/>
            <person name="Grimanelli D."/>
            <person name="Grimwood J."/>
            <person name="Grossniklaus U."/>
            <person name="Hamada T."/>
            <person name="Haseloff J."/>
            <person name="Hetherington A.J."/>
            <person name="Higo A."/>
            <person name="Hirakawa Y."/>
            <person name="Hundley H.N."/>
            <person name="Ikeda Y."/>
            <person name="Inoue K."/>
            <person name="Inoue S."/>
            <person name="Ishida S."/>
            <person name="Jia Q."/>
            <person name="Kakita M."/>
            <person name="Kanazawa T."/>
            <person name="Kawai Y."/>
            <person name="Kawashima T."/>
            <person name="Kennedy M."/>
            <person name="Kinose K."/>
            <person name="Kinoshita T."/>
            <person name="Kohara Y."/>
            <person name="Koide E."/>
            <person name="Komatsu K."/>
            <person name="Kopischke S."/>
            <person name="Kubo M."/>
            <person name="Kyozuka J."/>
            <person name="Lagercrantz U."/>
            <person name="Lin S.S."/>
            <person name="Lindquist E."/>
            <person name="Lipzen A.M."/>
            <person name="Lu C."/>
            <person name="Luna E.D."/>
            <person name="Martienssen R.A."/>
            <person name="Minamino N."/>
            <person name="Mizutani M."/>
            <person name="Mizutani M."/>
            <person name="Mochizuki N."/>
            <person name="Monte I."/>
            <person name="Mosher R."/>
            <person name="Nagasaki H."/>
            <person name="Nakagami H."/>
            <person name="Naramoto S."/>
            <person name="Nishitani K."/>
            <person name="Ohtani M."/>
            <person name="Okamoto T."/>
            <person name="Okumura M."/>
            <person name="Phillips J."/>
            <person name="Pollak B."/>
            <person name="Reinders A."/>
            <person name="Roevekamp M."/>
            <person name="Sano R."/>
            <person name="Sawa S."/>
            <person name="Schmid M.W."/>
            <person name="Shirakawa M."/>
            <person name="Solano R."/>
            <person name="Spunde A."/>
            <person name="Suetsugu N."/>
            <person name="Sugano S."/>
            <person name="Sugiyama A."/>
            <person name="Sun R."/>
            <person name="Suzuki Y."/>
            <person name="Takenaka M."/>
            <person name="Takezawa D."/>
            <person name="Tomogane H."/>
            <person name="Tsuzuki M."/>
            <person name="Ueda T."/>
            <person name="Umeda M."/>
            <person name="Ward J.M."/>
            <person name="Watanabe Y."/>
            <person name="Yazaki K."/>
            <person name="Yokoyama R."/>
            <person name="Yoshitake Y."/>
            <person name="Yotsui I."/>
            <person name="Zachgo S."/>
            <person name="Schmutz J."/>
        </authorList>
    </citation>
    <scope>NUCLEOTIDE SEQUENCE [LARGE SCALE GENOMIC DNA]</scope>
    <source>
        <strain evidence="11">Tak-1</strain>
    </source>
</reference>
<dbReference type="Pfam" id="PF01070">
    <property type="entry name" value="FMN_dh"/>
    <property type="match status" value="1"/>
</dbReference>
<dbReference type="OMA" id="YEHPIAA"/>
<accession>A0A2R6X3H4</accession>
<feature type="binding site" evidence="9">
    <location>
        <begin position="289"/>
        <end position="293"/>
    </location>
    <ligand>
        <name>FMN</name>
        <dbReference type="ChEBI" id="CHEBI:58210"/>
    </ligand>
</feature>
<evidence type="ECO:0000256" key="7">
    <source>
        <dbReference type="ARBA" id="ARBA00024042"/>
    </source>
</evidence>
<evidence type="ECO:0000256" key="9">
    <source>
        <dbReference type="PIRSR" id="PIRSR000138-2"/>
    </source>
</evidence>
<dbReference type="InterPro" id="IPR037396">
    <property type="entry name" value="FMN_HAD"/>
</dbReference>
<dbReference type="CDD" id="cd02809">
    <property type="entry name" value="alpha_hydroxyacid_oxid_FMN"/>
    <property type="match status" value="1"/>
</dbReference>
<evidence type="ECO:0000256" key="3">
    <source>
        <dbReference type="ARBA" id="ARBA00013087"/>
    </source>
</evidence>
<keyword evidence="12" id="KW-1185">Reference proteome</keyword>
<dbReference type="GO" id="GO:0006952">
    <property type="term" value="P:defense response"/>
    <property type="evidence" value="ECO:0007669"/>
    <property type="project" value="UniProtKB-ARBA"/>
</dbReference>
<evidence type="ECO:0000313" key="11">
    <source>
        <dbReference type="EMBL" id="PTQ40645.1"/>
    </source>
</evidence>
<dbReference type="GO" id="GO:0005777">
    <property type="term" value="C:peroxisome"/>
    <property type="evidence" value="ECO:0007669"/>
    <property type="project" value="UniProtKB-SubCell"/>
</dbReference>
<gene>
    <name evidence="11" type="ORF">MARPO_0038s0007</name>
</gene>
<feature type="binding site" evidence="9">
    <location>
        <position position="108"/>
    </location>
    <ligand>
        <name>FMN</name>
        <dbReference type="ChEBI" id="CHEBI:58210"/>
    </ligand>
</feature>
<dbReference type="AlphaFoldDB" id="A0A2R6X3H4"/>
<comment type="similarity">
    <text evidence="7">Belongs to the FMN-dependent alpha-hydroxy acid dehydrogenase family.</text>
</comment>